<gene>
    <name evidence="1" type="ORF">DRB17_15165</name>
</gene>
<dbReference type="EMBL" id="QPMH01000016">
    <property type="protein sequence ID" value="RDD61060.1"/>
    <property type="molecule type" value="Genomic_DNA"/>
</dbReference>
<evidence type="ECO:0000313" key="1">
    <source>
        <dbReference type="EMBL" id="RDD61060.1"/>
    </source>
</evidence>
<protein>
    <submittedName>
        <fullName evidence="1">Abi family protein</fullName>
    </submittedName>
</protein>
<dbReference type="AlphaFoldDB" id="A0A369T6W5"/>
<reference evidence="1 2" key="1">
    <citation type="submission" date="2018-07" db="EMBL/GenBank/DDBJ databases">
        <title>Venubactetium sediminum gen. nov., sp. nov., isolated from a marine solar saltern.</title>
        <authorList>
            <person name="Wang S."/>
        </authorList>
    </citation>
    <scope>NUCLEOTIDE SEQUENCE [LARGE SCALE GENOMIC DNA]</scope>
    <source>
        <strain evidence="1 2">WD2A32</strain>
    </source>
</reference>
<sequence length="297" mass="34674">MPDRRIPFTKPALSLDEQVALLERRGLHVSDRDRAKHYLNFIGYYRLGGYAKHFQIDSQSHQFTDGCDFDDILNLYIFDRKLRHLLTDALERIEVAVKAHVSNAASLQHGAFWLLSPANFDHGVHDRILGEIDQVLGPDPRRNPHIFIQHFYSRYDSPKYPPSWMLMETLSFGALSRIYKWTKGSLRISVAKYFNLHHNVLESWLHFLTYTRNVCAHHNMIWSRDFTITPKIPKHRRDVWPTESRNKLFAACGIIKHFMTVISDGSRWPERLAVLIDGRGKAPLAAMGFPEDWKERL</sequence>
<accession>A0A369T6W5</accession>
<name>A0A369T6W5_9PROT</name>
<dbReference type="InterPro" id="IPR011664">
    <property type="entry name" value="Abi_system_AbiD/AbiF-like"/>
</dbReference>
<keyword evidence="2" id="KW-1185">Reference proteome</keyword>
<dbReference type="RefSeq" id="WP_114583063.1">
    <property type="nucleotide sequence ID" value="NZ_QPMH01000016.1"/>
</dbReference>
<dbReference type="Pfam" id="PF07751">
    <property type="entry name" value="Abi_2"/>
    <property type="match status" value="1"/>
</dbReference>
<evidence type="ECO:0000313" key="2">
    <source>
        <dbReference type="Proteomes" id="UP000253941"/>
    </source>
</evidence>
<dbReference type="Proteomes" id="UP000253941">
    <property type="component" value="Unassembled WGS sequence"/>
</dbReference>
<comment type="caution">
    <text evidence="1">The sequence shown here is derived from an EMBL/GenBank/DDBJ whole genome shotgun (WGS) entry which is preliminary data.</text>
</comment>
<proteinExistence type="predicted"/>
<organism evidence="1 2">
    <name type="scientific">Ferruginivarius sediminum</name>
    <dbReference type="NCBI Taxonomy" id="2661937"/>
    <lineage>
        <taxon>Bacteria</taxon>
        <taxon>Pseudomonadati</taxon>
        <taxon>Pseudomonadota</taxon>
        <taxon>Alphaproteobacteria</taxon>
        <taxon>Rhodospirillales</taxon>
        <taxon>Rhodospirillaceae</taxon>
        <taxon>Ferruginivarius</taxon>
    </lineage>
</organism>